<dbReference type="Proteomes" id="UP000004994">
    <property type="component" value="Chromosome 7"/>
</dbReference>
<organism evidence="1">
    <name type="scientific">Solanum lycopersicum</name>
    <name type="common">Tomato</name>
    <name type="synonym">Lycopersicon esculentum</name>
    <dbReference type="NCBI Taxonomy" id="4081"/>
    <lineage>
        <taxon>Eukaryota</taxon>
        <taxon>Viridiplantae</taxon>
        <taxon>Streptophyta</taxon>
        <taxon>Embryophyta</taxon>
        <taxon>Tracheophyta</taxon>
        <taxon>Spermatophyta</taxon>
        <taxon>Magnoliopsida</taxon>
        <taxon>eudicotyledons</taxon>
        <taxon>Gunneridae</taxon>
        <taxon>Pentapetalae</taxon>
        <taxon>asterids</taxon>
        <taxon>lamiids</taxon>
        <taxon>Solanales</taxon>
        <taxon>Solanaceae</taxon>
        <taxon>Solanoideae</taxon>
        <taxon>Solaneae</taxon>
        <taxon>Solanum</taxon>
        <taxon>Solanum subgen. Lycopersicon</taxon>
    </lineage>
</organism>
<dbReference type="EnsemblPlants" id="Solyc07g017777.1.1">
    <property type="protein sequence ID" value="Solyc07g017777.1.1"/>
    <property type="gene ID" value="Solyc07g017777.1"/>
</dbReference>
<proteinExistence type="predicted"/>
<evidence type="ECO:0000313" key="2">
    <source>
        <dbReference type="Proteomes" id="UP000004994"/>
    </source>
</evidence>
<name>A0A3Q7H5K0_SOLLC</name>
<evidence type="ECO:0000313" key="1">
    <source>
        <dbReference type="EnsemblPlants" id="Solyc07g017777.1.1"/>
    </source>
</evidence>
<keyword evidence="2" id="KW-1185">Reference proteome</keyword>
<sequence length="76" mass="9208">MKSLFATPVPCFFFQVKMRCWKMLHPLRWQQDKPFQVDQYKSKRPAKSEQISSCFQNKSVYMVRATSLDEHYLETR</sequence>
<dbReference type="InParanoid" id="A0A3Q7H5K0"/>
<reference evidence="1" key="2">
    <citation type="submission" date="2019-01" db="UniProtKB">
        <authorList>
            <consortium name="EnsemblPlants"/>
        </authorList>
    </citation>
    <scope>IDENTIFICATION</scope>
    <source>
        <strain evidence="1">cv. Heinz 1706</strain>
    </source>
</reference>
<dbReference type="Gramene" id="Solyc07g017777.1.1">
    <property type="protein sequence ID" value="Solyc07g017777.1.1"/>
    <property type="gene ID" value="Solyc07g017777.1"/>
</dbReference>
<dbReference type="AlphaFoldDB" id="A0A3Q7H5K0"/>
<accession>A0A3Q7H5K0</accession>
<reference evidence="1" key="1">
    <citation type="journal article" date="2012" name="Nature">
        <title>The tomato genome sequence provides insights into fleshy fruit evolution.</title>
        <authorList>
            <consortium name="Tomato Genome Consortium"/>
        </authorList>
    </citation>
    <scope>NUCLEOTIDE SEQUENCE [LARGE SCALE GENOMIC DNA]</scope>
    <source>
        <strain evidence="1">cv. Heinz 1706</strain>
    </source>
</reference>
<protein>
    <submittedName>
        <fullName evidence="1">Uncharacterized protein</fullName>
    </submittedName>
</protein>